<evidence type="ECO:0000313" key="3">
    <source>
        <dbReference type="Proteomes" id="UP000202922"/>
    </source>
</evidence>
<dbReference type="AlphaFoldDB" id="A0A238KXH1"/>
<protein>
    <submittedName>
        <fullName evidence="2">Uncharacterized protein</fullName>
    </submittedName>
</protein>
<evidence type="ECO:0000256" key="1">
    <source>
        <dbReference type="SAM" id="SignalP"/>
    </source>
</evidence>
<dbReference type="EMBL" id="FXYE01000002">
    <property type="protein sequence ID" value="SMX47388.1"/>
    <property type="molecule type" value="Genomic_DNA"/>
</dbReference>
<name>A0A238KXH1_9RHOB</name>
<keyword evidence="3" id="KW-1185">Reference proteome</keyword>
<keyword evidence="1" id="KW-0732">Signal</keyword>
<dbReference type="OrthoDB" id="7847197at2"/>
<feature type="chain" id="PRO_5012669626" evidence="1">
    <location>
        <begin position="20"/>
        <end position="712"/>
    </location>
</feature>
<proteinExistence type="predicted"/>
<dbReference type="RefSeq" id="WP_141137908.1">
    <property type="nucleotide sequence ID" value="NZ_FXYE01000002.1"/>
</dbReference>
<gene>
    <name evidence="2" type="ORF">COL8621_03425</name>
</gene>
<evidence type="ECO:0000313" key="2">
    <source>
        <dbReference type="EMBL" id="SMX47388.1"/>
    </source>
</evidence>
<feature type="signal peptide" evidence="1">
    <location>
        <begin position="1"/>
        <end position="19"/>
    </location>
</feature>
<accession>A0A238KXH1</accession>
<dbReference type="Proteomes" id="UP000202922">
    <property type="component" value="Unassembled WGS sequence"/>
</dbReference>
<sequence>MRILGLALFAILFATSARAETVRVRSGEHADFSRLVVPLSTRVDWSVEASSDGYTLVLENTDTTFDLSKVFYYIPRTRLANIVARPGRLDLSVTCECHVDAFEVSPGRIVVDIKDGAGAVPAKKAFVELPNAGMKLLSRPPLSLSADLIKKEPVPPQKRATTDIEPLREELLLDLSRAVAQGLIAVPDVKRVSENSAKPALSDQLLNKLGRHVETSIDRDDVVEKPEDMIDHQPKCLAPDLFAFFEEPVSEPATQRLSAARLSLMSEFDDVDEGAIHALIKAHLYLGFGAEAKVLLDAFPAQVPDHSLLRLLAAIADGDVPVDAGVLSGQLGCAAPVAMWASLAVEQLPRDELIERGAIQAAISALPLHLRRELGPKVAQRFLDIGDDETAARIQNAIGRVNGAHGPGYDLVNARLEMKSGGEDLAEDTLDKISQRGDLYAIDAFISLVETKLEDSVPPSPEDITHVEALAFEHSGTPLGARLAGLSVRASAGAGDFNAAFEKFAAFDHDSGELVSDLAIVLTANADDAAFLRHAFRLLFEQQTEALSPNARVAVGGRFVELGFVAQAKQFLDAQHGLHSPDERRLHAEIALADGDPDAALSMTNGQESAAARQLRARAHLALGDYASAQRQLRDEELLQSVAWQTADWPAVVKFGSPEQQDFAALRLAPKGQQNDTSPTLAGATEILEKSVKTREVLEALVQSPSKPANFP</sequence>
<organism evidence="2 3">
    <name type="scientific">Actibacterium lipolyticum</name>
    <dbReference type="NCBI Taxonomy" id="1524263"/>
    <lineage>
        <taxon>Bacteria</taxon>
        <taxon>Pseudomonadati</taxon>
        <taxon>Pseudomonadota</taxon>
        <taxon>Alphaproteobacteria</taxon>
        <taxon>Rhodobacterales</taxon>
        <taxon>Roseobacteraceae</taxon>
        <taxon>Actibacterium</taxon>
    </lineage>
</organism>
<reference evidence="3" key="1">
    <citation type="submission" date="2017-05" db="EMBL/GenBank/DDBJ databases">
        <authorList>
            <person name="Rodrigo-Torres L."/>
            <person name="Arahal R. D."/>
            <person name="Lucena T."/>
        </authorList>
    </citation>
    <scope>NUCLEOTIDE SEQUENCE [LARGE SCALE GENOMIC DNA]</scope>
    <source>
        <strain evidence="3">CECT 8621</strain>
    </source>
</reference>